<proteinExistence type="predicted"/>
<evidence type="ECO:0008006" key="3">
    <source>
        <dbReference type="Google" id="ProtNLM"/>
    </source>
</evidence>
<dbReference type="InterPro" id="IPR026939">
    <property type="entry name" value="ZNF706/At2g23090_sf"/>
</dbReference>
<comment type="caution">
    <text evidence="1">The sequence shown here is derived from an EMBL/GenBank/DDBJ whole genome shotgun (WGS) entry which is preliminary data.</text>
</comment>
<organism evidence="1 2">
    <name type="scientific">Diplocarpon coronariae</name>
    <dbReference type="NCBI Taxonomy" id="2795749"/>
    <lineage>
        <taxon>Eukaryota</taxon>
        <taxon>Fungi</taxon>
        <taxon>Dikarya</taxon>
        <taxon>Ascomycota</taxon>
        <taxon>Pezizomycotina</taxon>
        <taxon>Leotiomycetes</taxon>
        <taxon>Helotiales</taxon>
        <taxon>Drepanopezizaceae</taxon>
        <taxon>Diplocarpon</taxon>
    </lineage>
</organism>
<dbReference type="AlphaFoldDB" id="A0A218Z5J8"/>
<dbReference type="OrthoDB" id="73348at2759"/>
<dbReference type="Proteomes" id="UP000242519">
    <property type="component" value="Unassembled WGS sequence"/>
</dbReference>
<accession>A0A218Z5J8</accession>
<evidence type="ECO:0000313" key="1">
    <source>
        <dbReference type="EMBL" id="OWP02870.1"/>
    </source>
</evidence>
<keyword evidence="2" id="KW-1185">Reference proteome</keyword>
<gene>
    <name evidence="1" type="ORF">B2J93_3450</name>
</gene>
<name>A0A218Z5J8_9HELO</name>
<evidence type="ECO:0000313" key="2">
    <source>
        <dbReference type="Proteomes" id="UP000242519"/>
    </source>
</evidence>
<dbReference type="EMBL" id="MZNU01000204">
    <property type="protein sequence ID" value="OWP02870.1"/>
    <property type="molecule type" value="Genomic_DNA"/>
</dbReference>
<protein>
    <recommendedName>
        <fullName evidence="3">C2H2-type domain-containing protein</fullName>
    </recommendedName>
</protein>
<reference evidence="1 2" key="1">
    <citation type="submission" date="2017-04" db="EMBL/GenBank/DDBJ databases">
        <title>Draft genome sequence of Marssonina coronaria NL1: causal agent of apple blotch.</title>
        <authorList>
            <person name="Cheng Q."/>
        </authorList>
    </citation>
    <scope>NUCLEOTIDE SEQUENCE [LARGE SCALE GENOMIC DNA]</scope>
    <source>
        <strain evidence="1 2">NL1</strain>
    </source>
</reference>
<dbReference type="Gene3D" id="4.10.1050.10">
    <property type="entry name" value="At2g23090-like"/>
    <property type="match status" value="1"/>
</dbReference>
<dbReference type="SUPFAM" id="SSF118359">
    <property type="entry name" value="Expressed protein At2g23090/F21P24.15"/>
    <property type="match status" value="1"/>
</dbReference>
<dbReference type="InParanoid" id="A0A218Z5J8"/>
<sequence length="98" mass="10899">MARGLQKVHDLSPRDIRRALLTGPIQIESQQKAAERAKKGGNSILKKDKGMRYQCSTCKAEIDNINNMKIHWTSKHPKLAAPADEFASMTKAPAEAKK</sequence>